<evidence type="ECO:0000313" key="1">
    <source>
        <dbReference type="EnsemblPlants" id="Bo5g052230.1"/>
    </source>
</evidence>
<name>A0A0D3CE28_BRAOL</name>
<reference evidence="1 2" key="1">
    <citation type="journal article" date="2014" name="Genome Biol.">
        <title>Transcriptome and methylome profiling reveals relics of genome dominance in the mesopolyploid Brassica oleracea.</title>
        <authorList>
            <person name="Parkin I.A."/>
            <person name="Koh C."/>
            <person name="Tang H."/>
            <person name="Robinson S.J."/>
            <person name="Kagale S."/>
            <person name="Clarke W.E."/>
            <person name="Town C.D."/>
            <person name="Nixon J."/>
            <person name="Krishnakumar V."/>
            <person name="Bidwell S.L."/>
            <person name="Denoeud F."/>
            <person name="Belcram H."/>
            <person name="Links M.G."/>
            <person name="Just J."/>
            <person name="Clarke C."/>
            <person name="Bender T."/>
            <person name="Huebert T."/>
            <person name="Mason A.S."/>
            <person name="Pires J.C."/>
            <person name="Barker G."/>
            <person name="Moore J."/>
            <person name="Walley P.G."/>
            <person name="Manoli S."/>
            <person name="Batley J."/>
            <person name="Edwards D."/>
            <person name="Nelson M.N."/>
            <person name="Wang X."/>
            <person name="Paterson A.H."/>
            <person name="King G."/>
            <person name="Bancroft I."/>
            <person name="Chalhoub B."/>
            <person name="Sharpe A.G."/>
        </authorList>
    </citation>
    <scope>NUCLEOTIDE SEQUENCE</scope>
    <source>
        <strain evidence="1 2">cv. TO1000</strain>
    </source>
</reference>
<evidence type="ECO:0000313" key="2">
    <source>
        <dbReference type="Proteomes" id="UP000032141"/>
    </source>
</evidence>
<reference evidence="1" key="2">
    <citation type="submission" date="2015-03" db="UniProtKB">
        <authorList>
            <consortium name="EnsemblPlants"/>
        </authorList>
    </citation>
    <scope>IDENTIFICATION</scope>
</reference>
<dbReference type="EnsemblPlants" id="Bo5g052230.1">
    <property type="protein sequence ID" value="Bo5g052230.1"/>
    <property type="gene ID" value="Bo5g052230"/>
</dbReference>
<organism evidence="1 2">
    <name type="scientific">Brassica oleracea var. oleracea</name>
    <dbReference type="NCBI Taxonomy" id="109376"/>
    <lineage>
        <taxon>Eukaryota</taxon>
        <taxon>Viridiplantae</taxon>
        <taxon>Streptophyta</taxon>
        <taxon>Embryophyta</taxon>
        <taxon>Tracheophyta</taxon>
        <taxon>Spermatophyta</taxon>
        <taxon>Magnoliopsida</taxon>
        <taxon>eudicotyledons</taxon>
        <taxon>Gunneridae</taxon>
        <taxon>Pentapetalae</taxon>
        <taxon>rosids</taxon>
        <taxon>malvids</taxon>
        <taxon>Brassicales</taxon>
        <taxon>Brassicaceae</taxon>
        <taxon>Brassiceae</taxon>
        <taxon>Brassica</taxon>
    </lineage>
</organism>
<dbReference type="Proteomes" id="UP000032141">
    <property type="component" value="Chromosome C5"/>
</dbReference>
<sequence length="52" mass="5998">MQRLYMCTFRMSANVKTEEQGNIFWLIDGEFQDGKDLNKYGDCILNGSSMTP</sequence>
<protein>
    <submittedName>
        <fullName evidence="1">Uncharacterized protein</fullName>
    </submittedName>
</protein>
<proteinExistence type="predicted"/>
<accession>A0A0D3CE28</accession>
<keyword evidence="2" id="KW-1185">Reference proteome</keyword>
<dbReference type="Gramene" id="Bo5g052230.1">
    <property type="protein sequence ID" value="Bo5g052230.1"/>
    <property type="gene ID" value="Bo5g052230"/>
</dbReference>
<dbReference type="AlphaFoldDB" id="A0A0D3CE28"/>
<dbReference type="HOGENOM" id="CLU_3090021_0_0_1"/>